<dbReference type="SUPFAM" id="SSF54001">
    <property type="entry name" value="Cysteine proteinases"/>
    <property type="match status" value="1"/>
</dbReference>
<name>A0A1Y6M0W1_ZYMTR</name>
<dbReference type="Gene3D" id="3.90.70.10">
    <property type="entry name" value="Cysteine proteinases"/>
    <property type="match status" value="1"/>
</dbReference>
<accession>A0A1Y6M0W1</accession>
<sequence>MPWPVGVTNHGSTCYLNSLLQYCFSIKRDLNFSSVKRWKLTLRLKRLRVILDEGTLLKYIRTDCYSTGGFEIPQEADEEVAGERERF</sequence>
<evidence type="ECO:0000313" key="1">
    <source>
        <dbReference type="EMBL" id="SMY30284.1"/>
    </source>
</evidence>
<dbReference type="InterPro" id="IPR038765">
    <property type="entry name" value="Papain-like_cys_pep_sf"/>
</dbReference>
<dbReference type="GO" id="GO:0004843">
    <property type="term" value="F:cysteine-type deubiquitinase activity"/>
    <property type="evidence" value="ECO:0007669"/>
    <property type="project" value="InterPro"/>
</dbReference>
<reference evidence="1 2" key="1">
    <citation type="submission" date="2016-10" db="EMBL/GenBank/DDBJ databases">
        <authorList>
            <person name="Varghese N."/>
        </authorList>
    </citation>
    <scope>NUCLEOTIDE SEQUENCE [LARGE SCALE GENOMIC DNA]</scope>
</reference>
<dbReference type="PROSITE" id="PS00972">
    <property type="entry name" value="USP_1"/>
    <property type="match status" value="1"/>
</dbReference>
<protein>
    <submittedName>
        <fullName evidence="1">Uncharacterized protein</fullName>
    </submittedName>
</protein>
<proteinExistence type="predicted"/>
<dbReference type="InterPro" id="IPR018200">
    <property type="entry name" value="USP_CS"/>
</dbReference>
<dbReference type="EMBL" id="LT882691">
    <property type="protein sequence ID" value="SMY30284.1"/>
    <property type="molecule type" value="Genomic_DNA"/>
</dbReference>
<organism evidence="1 2">
    <name type="scientific">Zymoseptoria tritici ST99CH_1A5</name>
    <dbReference type="NCBI Taxonomy" id="1276529"/>
    <lineage>
        <taxon>Eukaryota</taxon>
        <taxon>Fungi</taxon>
        <taxon>Dikarya</taxon>
        <taxon>Ascomycota</taxon>
        <taxon>Pezizomycotina</taxon>
        <taxon>Dothideomycetes</taxon>
        <taxon>Dothideomycetidae</taxon>
        <taxon>Mycosphaerellales</taxon>
        <taxon>Mycosphaerellaceae</taxon>
        <taxon>Zymoseptoria</taxon>
    </lineage>
</organism>
<evidence type="ECO:0000313" key="2">
    <source>
        <dbReference type="Proteomes" id="UP000215453"/>
    </source>
</evidence>
<dbReference type="AlphaFoldDB" id="A0A1Y6M0W1"/>
<dbReference type="Proteomes" id="UP000215453">
    <property type="component" value="Chromosome 16"/>
</dbReference>
<gene>
    <name evidence="1" type="ORF">ZT1A5_G11735</name>
</gene>